<reference evidence="2" key="1">
    <citation type="journal article" date="2019" name="Sci. Rep.">
        <title>Draft genome of Tanacetum cinerariifolium, the natural source of mosquito coil.</title>
        <authorList>
            <person name="Yamashiro T."/>
            <person name="Shiraishi A."/>
            <person name="Satake H."/>
            <person name="Nakayama K."/>
        </authorList>
    </citation>
    <scope>NUCLEOTIDE SEQUENCE</scope>
</reference>
<organism evidence="2">
    <name type="scientific">Tanacetum cinerariifolium</name>
    <name type="common">Dalmatian daisy</name>
    <name type="synonym">Chrysanthemum cinerariifolium</name>
    <dbReference type="NCBI Taxonomy" id="118510"/>
    <lineage>
        <taxon>Eukaryota</taxon>
        <taxon>Viridiplantae</taxon>
        <taxon>Streptophyta</taxon>
        <taxon>Embryophyta</taxon>
        <taxon>Tracheophyta</taxon>
        <taxon>Spermatophyta</taxon>
        <taxon>Magnoliopsida</taxon>
        <taxon>eudicotyledons</taxon>
        <taxon>Gunneridae</taxon>
        <taxon>Pentapetalae</taxon>
        <taxon>asterids</taxon>
        <taxon>campanulids</taxon>
        <taxon>Asterales</taxon>
        <taxon>Asteraceae</taxon>
        <taxon>Asteroideae</taxon>
        <taxon>Anthemideae</taxon>
        <taxon>Anthemidinae</taxon>
        <taxon>Tanacetum</taxon>
    </lineage>
</organism>
<feature type="compositionally biased region" description="Basic and acidic residues" evidence="1">
    <location>
        <begin position="108"/>
        <end position="130"/>
    </location>
</feature>
<sequence>MDQRMNEEVKNLDENIQEIIKEQVKEQTSYAVAADLSEMELKKILIEKMESNRSIHRSDEQRNLYKALFEAYESYKIMLDTYGDIVTLKRRRDDDVDKDEEPSAGSDRGSKWRREGKEQESTSGLKEKATRTTGKSTQGFKASQHPDWFQKQEKPLTSDRAWNKTLPATHGPIHPWISNLAWKDDSRTLFNDLMDTPLDFSAFVMNQLKVDTLTPKLLVALTYELMKGSCKSLVELELFLKEVYKATTHQLDWNNTECRLAMTNMLSEESRIGGANVNNSIDLQSTWNLLEMSTPNVESSLLQSFKSSSGITTSIWIRSLGFIYQNKDKQNRLMRIDELHKFSDDTLNDVRTALDDRLTRIRM</sequence>
<feature type="region of interest" description="Disordered" evidence="1">
    <location>
        <begin position="93"/>
        <end position="149"/>
    </location>
</feature>
<dbReference type="AlphaFoldDB" id="A0A699J8U1"/>
<evidence type="ECO:0000256" key="1">
    <source>
        <dbReference type="SAM" id="MobiDB-lite"/>
    </source>
</evidence>
<name>A0A699J8U1_TANCI</name>
<feature type="compositionally biased region" description="Polar residues" evidence="1">
    <location>
        <begin position="131"/>
        <end position="141"/>
    </location>
</feature>
<dbReference type="EMBL" id="BKCJ010385083">
    <property type="protein sequence ID" value="GFA20357.1"/>
    <property type="molecule type" value="Genomic_DNA"/>
</dbReference>
<proteinExistence type="predicted"/>
<accession>A0A699J8U1</accession>
<protein>
    <submittedName>
        <fullName evidence="2">Uncharacterized protein</fullName>
    </submittedName>
</protein>
<evidence type="ECO:0000313" key="2">
    <source>
        <dbReference type="EMBL" id="GFA20357.1"/>
    </source>
</evidence>
<gene>
    <name evidence="2" type="ORF">Tci_592329</name>
</gene>
<comment type="caution">
    <text evidence="2">The sequence shown here is derived from an EMBL/GenBank/DDBJ whole genome shotgun (WGS) entry which is preliminary data.</text>
</comment>